<evidence type="ECO:0000313" key="2">
    <source>
        <dbReference type="Proteomes" id="UP000308197"/>
    </source>
</evidence>
<keyword evidence="2" id="KW-1185">Reference proteome</keyword>
<sequence>MTCPAAWPEPPPRSECQRFEHLRKVHTEVPRVLRVAESVLRDGEGHEDTPLPDNTWELCNYRPPSLLAIQKENFSRVADSSSPAAFWKAYRTFTGSKARPVTVSAASLLPVFQARMNPPGTLPPQFDRLRAAVLQLQADNLPRPSTDTTAEQFFSRPFTVEEIDAMKAHVQKSGLGTATGLDRLSYTELFKIPSDELRDLFQQTIARSASRAVPSRQ</sequence>
<organism evidence="1 2">
    <name type="scientific">Polyporus arcularius HHB13444</name>
    <dbReference type="NCBI Taxonomy" id="1314778"/>
    <lineage>
        <taxon>Eukaryota</taxon>
        <taxon>Fungi</taxon>
        <taxon>Dikarya</taxon>
        <taxon>Basidiomycota</taxon>
        <taxon>Agaricomycotina</taxon>
        <taxon>Agaricomycetes</taxon>
        <taxon>Polyporales</taxon>
        <taxon>Polyporaceae</taxon>
        <taxon>Polyporus</taxon>
    </lineage>
</organism>
<dbReference type="InParanoid" id="A0A5C3P7I6"/>
<reference evidence="1 2" key="1">
    <citation type="journal article" date="2019" name="Nat. Ecol. Evol.">
        <title>Megaphylogeny resolves global patterns of mushroom evolution.</title>
        <authorList>
            <person name="Varga T."/>
            <person name="Krizsan K."/>
            <person name="Foldi C."/>
            <person name="Dima B."/>
            <person name="Sanchez-Garcia M."/>
            <person name="Sanchez-Ramirez S."/>
            <person name="Szollosi G.J."/>
            <person name="Szarkandi J.G."/>
            <person name="Papp V."/>
            <person name="Albert L."/>
            <person name="Andreopoulos W."/>
            <person name="Angelini C."/>
            <person name="Antonin V."/>
            <person name="Barry K.W."/>
            <person name="Bougher N.L."/>
            <person name="Buchanan P."/>
            <person name="Buyck B."/>
            <person name="Bense V."/>
            <person name="Catcheside P."/>
            <person name="Chovatia M."/>
            <person name="Cooper J."/>
            <person name="Damon W."/>
            <person name="Desjardin D."/>
            <person name="Finy P."/>
            <person name="Geml J."/>
            <person name="Haridas S."/>
            <person name="Hughes K."/>
            <person name="Justo A."/>
            <person name="Karasinski D."/>
            <person name="Kautmanova I."/>
            <person name="Kiss B."/>
            <person name="Kocsube S."/>
            <person name="Kotiranta H."/>
            <person name="LaButti K.M."/>
            <person name="Lechner B.E."/>
            <person name="Liimatainen K."/>
            <person name="Lipzen A."/>
            <person name="Lukacs Z."/>
            <person name="Mihaltcheva S."/>
            <person name="Morgado L.N."/>
            <person name="Niskanen T."/>
            <person name="Noordeloos M.E."/>
            <person name="Ohm R.A."/>
            <person name="Ortiz-Santana B."/>
            <person name="Ovrebo C."/>
            <person name="Racz N."/>
            <person name="Riley R."/>
            <person name="Savchenko A."/>
            <person name="Shiryaev A."/>
            <person name="Soop K."/>
            <person name="Spirin V."/>
            <person name="Szebenyi C."/>
            <person name="Tomsovsky M."/>
            <person name="Tulloss R.E."/>
            <person name="Uehling J."/>
            <person name="Grigoriev I.V."/>
            <person name="Vagvolgyi C."/>
            <person name="Papp T."/>
            <person name="Martin F.M."/>
            <person name="Miettinen O."/>
            <person name="Hibbett D.S."/>
            <person name="Nagy L.G."/>
        </authorList>
    </citation>
    <scope>NUCLEOTIDE SEQUENCE [LARGE SCALE GENOMIC DNA]</scope>
    <source>
        <strain evidence="1 2">HHB13444</strain>
    </source>
</reference>
<dbReference type="EMBL" id="ML211335">
    <property type="protein sequence ID" value="TFK84190.1"/>
    <property type="molecule type" value="Genomic_DNA"/>
</dbReference>
<evidence type="ECO:0000313" key="1">
    <source>
        <dbReference type="EMBL" id="TFK84190.1"/>
    </source>
</evidence>
<accession>A0A5C3P7I6</accession>
<dbReference type="AlphaFoldDB" id="A0A5C3P7I6"/>
<dbReference type="Proteomes" id="UP000308197">
    <property type="component" value="Unassembled WGS sequence"/>
</dbReference>
<protein>
    <submittedName>
        <fullName evidence="1">Uncharacterized protein</fullName>
    </submittedName>
</protein>
<name>A0A5C3P7I6_9APHY</name>
<gene>
    <name evidence="1" type="ORF">K466DRAFT_625531</name>
</gene>
<proteinExistence type="predicted"/>
<dbReference type="STRING" id="1314778.A0A5C3P7I6"/>